<gene>
    <name evidence="1" type="ORF">EVOR1521_LOCUS3732</name>
</gene>
<comment type="caution">
    <text evidence="1">The sequence shown here is derived from an EMBL/GenBank/DDBJ whole genome shotgun (WGS) entry which is preliminary data.</text>
</comment>
<evidence type="ECO:0000313" key="2">
    <source>
        <dbReference type="Proteomes" id="UP001178507"/>
    </source>
</evidence>
<organism evidence="1 2">
    <name type="scientific">Effrenium voratum</name>
    <dbReference type="NCBI Taxonomy" id="2562239"/>
    <lineage>
        <taxon>Eukaryota</taxon>
        <taxon>Sar</taxon>
        <taxon>Alveolata</taxon>
        <taxon>Dinophyceae</taxon>
        <taxon>Suessiales</taxon>
        <taxon>Symbiodiniaceae</taxon>
        <taxon>Effrenium</taxon>
    </lineage>
</organism>
<sequence>MRLLQEERARAAAAEDSAARAAADVQNAVNGHVNAVTGAVVDAQAVAGQLSGVQEREKLRAAMRLLQEERARAAAAEAAAAGANYRRQRGAWRWR</sequence>
<proteinExistence type="predicted"/>
<name>A0AA36HTU4_9DINO</name>
<protein>
    <submittedName>
        <fullName evidence="1">Uncharacterized protein</fullName>
    </submittedName>
</protein>
<reference evidence="1" key="1">
    <citation type="submission" date="2023-08" db="EMBL/GenBank/DDBJ databases">
        <authorList>
            <person name="Chen Y."/>
            <person name="Shah S."/>
            <person name="Dougan E. K."/>
            <person name="Thang M."/>
            <person name="Chan C."/>
        </authorList>
    </citation>
    <scope>NUCLEOTIDE SEQUENCE</scope>
</reference>
<evidence type="ECO:0000313" key="1">
    <source>
        <dbReference type="EMBL" id="CAJ1374103.1"/>
    </source>
</evidence>
<dbReference type="AlphaFoldDB" id="A0AA36HTU4"/>
<accession>A0AA36HTU4</accession>
<keyword evidence="2" id="KW-1185">Reference proteome</keyword>
<dbReference type="Proteomes" id="UP001178507">
    <property type="component" value="Unassembled WGS sequence"/>
</dbReference>
<dbReference type="EMBL" id="CAUJNA010000231">
    <property type="protein sequence ID" value="CAJ1374103.1"/>
    <property type="molecule type" value="Genomic_DNA"/>
</dbReference>